<dbReference type="InterPro" id="IPR011989">
    <property type="entry name" value="ARM-like"/>
</dbReference>
<dbReference type="Pfam" id="PF04286">
    <property type="entry name" value="DUF445"/>
    <property type="match status" value="1"/>
</dbReference>
<evidence type="ECO:0000313" key="3">
    <source>
        <dbReference type="Proteomes" id="UP000664382"/>
    </source>
</evidence>
<dbReference type="Gene3D" id="1.25.10.10">
    <property type="entry name" value="Leucine-rich Repeat Variant"/>
    <property type="match status" value="1"/>
</dbReference>
<dbReference type="Proteomes" id="UP000664382">
    <property type="component" value="Unassembled WGS sequence"/>
</dbReference>
<evidence type="ECO:0000256" key="1">
    <source>
        <dbReference type="SAM" id="Phobius"/>
    </source>
</evidence>
<evidence type="ECO:0000313" key="2">
    <source>
        <dbReference type="EMBL" id="MBO1901643.1"/>
    </source>
</evidence>
<keyword evidence="1" id="KW-0812">Transmembrane</keyword>
<organism evidence="2 3">
    <name type="scientific">Leucobacter weissii</name>
    <dbReference type="NCBI Taxonomy" id="1983706"/>
    <lineage>
        <taxon>Bacteria</taxon>
        <taxon>Bacillati</taxon>
        <taxon>Actinomycetota</taxon>
        <taxon>Actinomycetes</taxon>
        <taxon>Micrococcales</taxon>
        <taxon>Microbacteriaceae</taxon>
        <taxon>Leucobacter</taxon>
    </lineage>
</organism>
<keyword evidence="3" id="KW-1185">Reference proteome</keyword>
<dbReference type="GO" id="GO:0005886">
    <property type="term" value="C:plasma membrane"/>
    <property type="evidence" value="ECO:0007669"/>
    <property type="project" value="TreeGrafter"/>
</dbReference>
<keyword evidence="1" id="KW-1133">Transmembrane helix</keyword>
<reference evidence="2" key="1">
    <citation type="submission" date="2021-03" db="EMBL/GenBank/DDBJ databases">
        <title>Leucobacter chromiisoli sp. nov., isolated from chromium-containing soil of chemical plant.</title>
        <authorList>
            <person name="Xu Z."/>
        </authorList>
    </citation>
    <scope>NUCLEOTIDE SEQUENCE</scope>
    <source>
        <strain evidence="2">S27</strain>
    </source>
</reference>
<keyword evidence="1" id="KW-0472">Membrane</keyword>
<dbReference type="PANTHER" id="PTHR38442">
    <property type="entry name" value="INNER MEMBRANE PROTEIN-RELATED"/>
    <property type="match status" value="1"/>
</dbReference>
<feature type="transmembrane region" description="Helical" evidence="1">
    <location>
        <begin position="34"/>
        <end position="52"/>
    </location>
</feature>
<name>A0A939MJ18_9MICO</name>
<gene>
    <name evidence="2" type="ORF">J4H92_06715</name>
</gene>
<accession>A0A939MJ18</accession>
<dbReference type="PANTHER" id="PTHR38442:SF1">
    <property type="entry name" value="INNER MEMBRANE PROTEIN"/>
    <property type="match status" value="1"/>
</dbReference>
<sequence length="434" mass="48041">MRTSHPRRTASRSLGAVTPADFERLAQLRRMQRLALALLGIMALLFVVSFALQERYPWLAFVRAASEGGMVGALADWFAVTALFRHPLGLPIPHTNLISNKKDEIGEGLGSFIEENFLADEVVHEKLAGISGARLAGAWLQTPGNAAHVGELVASAGLGALTVLDDADVQELIESLARTHILEPEWGPLLGRALDSFVTGGHQEPLMDIAAERMEDWLITHPEAFERMVSSQLPTWLPSFAQRFVDGRMHAEAVRFTRAVRQDPDHPLRVAARDFLHDFARDLEAKPELRAQLEAFKLEVFDSPRVRALAASTWETARTALVGMLEDPSSELRGRLVVALQDFGAQLLADRTLQYKIDVWVMRVVEHLVRTYRHNIASVVVETVQRWDAREAAEKIELQIGRDLQFIRINGTVVGALAGLTIYTAAILLVPTAG</sequence>
<feature type="transmembrane region" description="Helical" evidence="1">
    <location>
        <begin position="409"/>
        <end position="430"/>
    </location>
</feature>
<proteinExistence type="predicted"/>
<dbReference type="InterPro" id="IPR007383">
    <property type="entry name" value="DUF445"/>
</dbReference>
<dbReference type="EMBL" id="JAGDYM010000007">
    <property type="protein sequence ID" value="MBO1901643.1"/>
    <property type="molecule type" value="Genomic_DNA"/>
</dbReference>
<comment type="caution">
    <text evidence="2">The sequence shown here is derived from an EMBL/GenBank/DDBJ whole genome shotgun (WGS) entry which is preliminary data.</text>
</comment>
<dbReference type="RefSeq" id="WP_208097411.1">
    <property type="nucleotide sequence ID" value="NZ_JAGDYM010000007.1"/>
</dbReference>
<dbReference type="AlphaFoldDB" id="A0A939MJ18"/>
<protein>
    <submittedName>
        <fullName evidence="2">DUF445 family protein</fullName>
    </submittedName>
</protein>